<name>A0AC34R4Y9_9BILA</name>
<dbReference type="Proteomes" id="UP000887576">
    <property type="component" value="Unplaced"/>
</dbReference>
<dbReference type="WBParaSite" id="JU765_v2.g3398.t1">
    <property type="protein sequence ID" value="JU765_v2.g3398.t1"/>
    <property type="gene ID" value="JU765_v2.g3398"/>
</dbReference>
<evidence type="ECO:0000313" key="1">
    <source>
        <dbReference type="Proteomes" id="UP000887576"/>
    </source>
</evidence>
<protein>
    <submittedName>
        <fullName evidence="2">Uncharacterized protein</fullName>
    </submittedName>
</protein>
<reference evidence="2" key="1">
    <citation type="submission" date="2022-11" db="UniProtKB">
        <authorList>
            <consortium name="WormBaseParasite"/>
        </authorList>
    </citation>
    <scope>IDENTIFICATION</scope>
</reference>
<evidence type="ECO:0000313" key="2">
    <source>
        <dbReference type="WBParaSite" id="JU765_v2.g3398.t1"/>
    </source>
</evidence>
<sequence length="192" mass="23594">MIDDIESWIYMFSYFICYDFVPWIGNKNEREVLMMKETLFCGGYKEIFRKLWSPFERLLRFVEDTKQLNVTDPCNIDYLYVTKCLYDVYKCMHIKKNKETTDKTKHDYLNFDWEFVEGKYRKKIRDEKERPYFTPFKISPQTPIGKFMDREMLKYKKTIDRKTKMHKAVKKEILEYTSKLDKKAKLLMTRPH</sequence>
<accession>A0AC34R4Y9</accession>
<organism evidence="1 2">
    <name type="scientific">Panagrolaimus sp. JU765</name>
    <dbReference type="NCBI Taxonomy" id="591449"/>
    <lineage>
        <taxon>Eukaryota</taxon>
        <taxon>Metazoa</taxon>
        <taxon>Ecdysozoa</taxon>
        <taxon>Nematoda</taxon>
        <taxon>Chromadorea</taxon>
        <taxon>Rhabditida</taxon>
        <taxon>Tylenchina</taxon>
        <taxon>Panagrolaimomorpha</taxon>
        <taxon>Panagrolaimoidea</taxon>
        <taxon>Panagrolaimidae</taxon>
        <taxon>Panagrolaimus</taxon>
    </lineage>
</organism>
<proteinExistence type="predicted"/>